<keyword evidence="1" id="KW-0413">Isomerase</keyword>
<dbReference type="Gene3D" id="3.40.50.12500">
    <property type="match status" value="1"/>
</dbReference>
<proteinExistence type="predicted"/>
<dbReference type="PIRSF" id="PIRSF015736">
    <property type="entry name" value="MI"/>
    <property type="match status" value="1"/>
</dbReference>
<name>A0A285IT14_9RHOB</name>
<sequence>MVDQTRSWTDDLSMNVVFPHTLDTERLPQIGLVVLKSDETIERDFRDLLPRTVELLVTRVPAGDELTLDNLTQIQNHLREAVGLFPTGVDFAALAYGCTSGTAVLGVPRVEALLHDAANTREVSNPLSALLAASEALGVRRIGVLSPYSQPVSDRLCGTLGEHGLEVAACGSFAVPHEAMVVRIDAGSILFGAAQLARQAHFDALFLSCTNLRTLGLLERLEEQLGVPVMSSNQVLAWHLMQQLGIETEGPGRLFRTGSRAVVSA</sequence>
<dbReference type="InterPro" id="IPR053714">
    <property type="entry name" value="Iso_Racemase_Enz_sf"/>
</dbReference>
<dbReference type="Proteomes" id="UP000231655">
    <property type="component" value="Unassembled WGS sequence"/>
</dbReference>
<accession>A0A285IT14</accession>
<reference evidence="1 2" key="1">
    <citation type="submission" date="2017-09" db="EMBL/GenBank/DDBJ databases">
        <authorList>
            <person name="Ehlers B."/>
            <person name="Leendertz F.H."/>
        </authorList>
    </citation>
    <scope>NUCLEOTIDE SEQUENCE [LARGE SCALE GENOMIC DNA]</scope>
    <source>
        <strain evidence="1 2">CGMCC 1.12662</strain>
    </source>
</reference>
<dbReference type="EMBL" id="OBEA01000003">
    <property type="protein sequence ID" value="SNY51124.1"/>
    <property type="molecule type" value="Genomic_DNA"/>
</dbReference>
<organism evidence="1 2">
    <name type="scientific">Pseudooceanicola antarcticus</name>
    <dbReference type="NCBI Taxonomy" id="1247613"/>
    <lineage>
        <taxon>Bacteria</taxon>
        <taxon>Pseudomonadati</taxon>
        <taxon>Pseudomonadota</taxon>
        <taxon>Alphaproteobacteria</taxon>
        <taxon>Rhodobacterales</taxon>
        <taxon>Paracoccaceae</taxon>
        <taxon>Pseudooceanicola</taxon>
    </lineage>
</organism>
<evidence type="ECO:0000313" key="1">
    <source>
        <dbReference type="EMBL" id="SNY51124.1"/>
    </source>
</evidence>
<dbReference type="GO" id="GO:0016853">
    <property type="term" value="F:isomerase activity"/>
    <property type="evidence" value="ECO:0007669"/>
    <property type="project" value="UniProtKB-KW"/>
</dbReference>
<dbReference type="InterPro" id="IPR026286">
    <property type="entry name" value="MaiA/AMDase"/>
</dbReference>
<dbReference type="AlphaFoldDB" id="A0A285IT14"/>
<protein>
    <submittedName>
        <fullName evidence="1">Maleate isomerase</fullName>
    </submittedName>
</protein>
<dbReference type="PANTHER" id="PTHR40267:SF1">
    <property type="entry name" value="BLR3294 PROTEIN"/>
    <property type="match status" value="1"/>
</dbReference>
<dbReference type="PANTHER" id="PTHR40267">
    <property type="entry name" value="BLR3294 PROTEIN"/>
    <property type="match status" value="1"/>
</dbReference>
<gene>
    <name evidence="1" type="ORF">SAMN06297129_2032</name>
</gene>
<dbReference type="Pfam" id="PF17645">
    <property type="entry name" value="Amdase"/>
    <property type="match status" value="1"/>
</dbReference>
<evidence type="ECO:0000313" key="2">
    <source>
        <dbReference type="Proteomes" id="UP000231655"/>
    </source>
</evidence>